<name>A0A2S5TD15_9GAMM</name>
<evidence type="ECO:0000256" key="2">
    <source>
        <dbReference type="SAM" id="Phobius"/>
    </source>
</evidence>
<dbReference type="InterPro" id="IPR008258">
    <property type="entry name" value="Transglycosylase_SLT_dom_1"/>
</dbReference>
<dbReference type="Proteomes" id="UP000238220">
    <property type="component" value="Unassembled WGS sequence"/>
</dbReference>
<dbReference type="InterPro" id="IPR023346">
    <property type="entry name" value="Lysozyme-like_dom_sf"/>
</dbReference>
<feature type="domain" description="Transglycosylase SLT" evidence="3">
    <location>
        <begin position="99"/>
        <end position="200"/>
    </location>
</feature>
<evidence type="ECO:0000313" key="4">
    <source>
        <dbReference type="EMBL" id="PPE72728.1"/>
    </source>
</evidence>
<dbReference type="PANTHER" id="PTHR37423:SF2">
    <property type="entry name" value="MEMBRANE-BOUND LYTIC MUREIN TRANSGLYCOSYLASE C"/>
    <property type="match status" value="1"/>
</dbReference>
<keyword evidence="2" id="KW-1133">Transmembrane helix</keyword>
<dbReference type="SUPFAM" id="SSF53955">
    <property type="entry name" value="Lysozyme-like"/>
    <property type="match status" value="1"/>
</dbReference>
<dbReference type="OrthoDB" id="9815002at2"/>
<protein>
    <recommendedName>
        <fullName evidence="3">Transglycosylase SLT domain-containing protein</fullName>
    </recommendedName>
</protein>
<feature type="transmembrane region" description="Helical" evidence="2">
    <location>
        <begin position="28"/>
        <end position="46"/>
    </location>
</feature>
<evidence type="ECO:0000259" key="3">
    <source>
        <dbReference type="Pfam" id="PF01464"/>
    </source>
</evidence>
<dbReference type="Pfam" id="PF01464">
    <property type="entry name" value="SLT"/>
    <property type="match status" value="1"/>
</dbReference>
<keyword evidence="2" id="KW-0472">Membrane</keyword>
<evidence type="ECO:0000256" key="1">
    <source>
        <dbReference type="ARBA" id="ARBA00007734"/>
    </source>
</evidence>
<reference evidence="4 5" key="1">
    <citation type="submission" date="2018-02" db="EMBL/GenBank/DDBJ databases">
        <title>Genome sequencing of Solimonas sp. HR-BB.</title>
        <authorList>
            <person name="Lee Y."/>
            <person name="Jeon C.O."/>
        </authorList>
    </citation>
    <scope>NUCLEOTIDE SEQUENCE [LARGE SCALE GENOMIC DNA]</scope>
    <source>
        <strain evidence="4 5">HR-BB</strain>
    </source>
</reference>
<accession>A0A2S5TD15</accession>
<organism evidence="4 5">
    <name type="scientific">Solimonas fluminis</name>
    <dbReference type="NCBI Taxonomy" id="2086571"/>
    <lineage>
        <taxon>Bacteria</taxon>
        <taxon>Pseudomonadati</taxon>
        <taxon>Pseudomonadota</taxon>
        <taxon>Gammaproteobacteria</taxon>
        <taxon>Nevskiales</taxon>
        <taxon>Nevskiaceae</taxon>
        <taxon>Solimonas</taxon>
    </lineage>
</organism>
<sequence length="237" mass="24902">MTSRSSCRSGLTAPSGAMPTDRRCDVRGLLALSIIAAAGVAAWGIARRRDLASSAPASPAEPASWAAPPAEADPLTSALYAVEDLVTDWKAKGAKYASIIAAAATRHGVPPDLLMRVAYQESRFREDIITGKTRSSAGAVGMFQFMPATARDLGVDPLNVTSAADGAARYLRQLYRQFGSWSWAVAAYNGGPGNISYFLKNGAWPKRNGSGQIIGTKARPAENVNYVAQIGADVSLA</sequence>
<dbReference type="EMBL" id="PSNW01000010">
    <property type="protein sequence ID" value="PPE72728.1"/>
    <property type="molecule type" value="Genomic_DNA"/>
</dbReference>
<comment type="similarity">
    <text evidence="1">Belongs to the transglycosylase Slt family.</text>
</comment>
<keyword evidence="2" id="KW-0812">Transmembrane</keyword>
<proteinExistence type="inferred from homology"/>
<dbReference type="PANTHER" id="PTHR37423">
    <property type="entry name" value="SOLUBLE LYTIC MUREIN TRANSGLYCOSYLASE-RELATED"/>
    <property type="match status" value="1"/>
</dbReference>
<gene>
    <name evidence="4" type="ORF">C3942_16905</name>
</gene>
<keyword evidence="5" id="KW-1185">Reference proteome</keyword>
<dbReference type="Gene3D" id="1.10.530.10">
    <property type="match status" value="1"/>
</dbReference>
<comment type="caution">
    <text evidence="4">The sequence shown here is derived from an EMBL/GenBank/DDBJ whole genome shotgun (WGS) entry which is preliminary data.</text>
</comment>
<dbReference type="AlphaFoldDB" id="A0A2S5TD15"/>
<evidence type="ECO:0000313" key="5">
    <source>
        <dbReference type="Proteomes" id="UP000238220"/>
    </source>
</evidence>